<reference evidence="9 10" key="1">
    <citation type="submission" date="2024-03" db="EMBL/GenBank/DDBJ databases">
        <title>Novel species of the genus Variovorax.</title>
        <authorList>
            <person name="Liu Q."/>
            <person name="Xin Y.-H."/>
        </authorList>
    </citation>
    <scope>NUCLEOTIDE SEQUENCE [LARGE SCALE GENOMIC DNA]</scope>
    <source>
        <strain evidence="9 10">KACC 18901</strain>
    </source>
</reference>
<dbReference type="Gene3D" id="1.20.1250.20">
    <property type="entry name" value="MFS general substrate transporter like domains"/>
    <property type="match status" value="1"/>
</dbReference>
<evidence type="ECO:0000259" key="8">
    <source>
        <dbReference type="PROSITE" id="PS50850"/>
    </source>
</evidence>
<evidence type="ECO:0000256" key="1">
    <source>
        <dbReference type="ARBA" id="ARBA00004651"/>
    </source>
</evidence>
<evidence type="ECO:0000256" key="5">
    <source>
        <dbReference type="ARBA" id="ARBA00022989"/>
    </source>
</evidence>
<dbReference type="PANTHER" id="PTHR23517">
    <property type="entry name" value="RESISTANCE PROTEIN MDTM, PUTATIVE-RELATED-RELATED"/>
    <property type="match status" value="1"/>
</dbReference>
<keyword evidence="4 7" id="KW-0812">Transmembrane</keyword>
<feature type="transmembrane region" description="Helical" evidence="7">
    <location>
        <begin position="61"/>
        <end position="86"/>
    </location>
</feature>
<evidence type="ECO:0000313" key="9">
    <source>
        <dbReference type="EMBL" id="MEJ8857405.1"/>
    </source>
</evidence>
<feature type="transmembrane region" description="Helical" evidence="7">
    <location>
        <begin position="98"/>
        <end position="116"/>
    </location>
</feature>
<accession>A0ABU8XEB4</accession>
<proteinExistence type="predicted"/>
<gene>
    <name evidence="9" type="ORF">WKW79_22725</name>
</gene>
<dbReference type="SUPFAM" id="SSF103473">
    <property type="entry name" value="MFS general substrate transporter"/>
    <property type="match status" value="1"/>
</dbReference>
<feature type="transmembrane region" description="Helical" evidence="7">
    <location>
        <begin position="321"/>
        <end position="341"/>
    </location>
</feature>
<dbReference type="Proteomes" id="UP001367030">
    <property type="component" value="Unassembled WGS sequence"/>
</dbReference>
<organism evidence="9 10">
    <name type="scientific">Variovorax robiniae</name>
    <dbReference type="NCBI Taxonomy" id="1836199"/>
    <lineage>
        <taxon>Bacteria</taxon>
        <taxon>Pseudomonadati</taxon>
        <taxon>Pseudomonadota</taxon>
        <taxon>Betaproteobacteria</taxon>
        <taxon>Burkholderiales</taxon>
        <taxon>Comamonadaceae</taxon>
        <taxon>Variovorax</taxon>
    </lineage>
</organism>
<sequence length="410" mass="41338">MTTACTTVTPSATARPAAATRHVPWRLSPNAAFLLQASMTLGFLAGSSAPTPFYAIYQRAWGFSSTMLTVAFGVYAIAVLLALLFGGRLSDHVGRRPVLIGAALAQAASMLIFASADGLQDLLLARVVQGVSAGVAIAAAGAGLLDIDKGRGALANSLAPMMGTAVGGLLAGTMIRYLPAPMHLVYAVLGVVFVMQAVLVYFMAETAAVKGGALASLKPRLAVPAGVRGPLLRVAPALVSVWTMAGFYASLGPTLLNGLSGGAGSVILGSSALFVLAGSGALAVLVTRNLEPHALLRLGAGALLVGMATAMAAVALREPGLFLLGTAVAGIGFGTGFQGALRTIIGLIQAHERAAVLAVLFVISYLAMGLPAMAAGYGVAHQGSIASTAYEFGSGVILLALLALFGTVRR</sequence>
<dbReference type="InterPro" id="IPR050171">
    <property type="entry name" value="MFS_Transporters"/>
</dbReference>
<dbReference type="Pfam" id="PF07690">
    <property type="entry name" value="MFS_1"/>
    <property type="match status" value="1"/>
</dbReference>
<evidence type="ECO:0000256" key="4">
    <source>
        <dbReference type="ARBA" id="ARBA00022692"/>
    </source>
</evidence>
<dbReference type="PANTHER" id="PTHR23517:SF13">
    <property type="entry name" value="MAJOR FACILITATOR SUPERFAMILY MFS_1"/>
    <property type="match status" value="1"/>
</dbReference>
<dbReference type="PROSITE" id="PS00216">
    <property type="entry name" value="SUGAR_TRANSPORT_1"/>
    <property type="match status" value="1"/>
</dbReference>
<feature type="transmembrane region" description="Helical" evidence="7">
    <location>
        <begin position="294"/>
        <end position="315"/>
    </location>
</feature>
<feature type="transmembrane region" description="Helical" evidence="7">
    <location>
        <begin position="263"/>
        <end position="287"/>
    </location>
</feature>
<dbReference type="EMBL" id="JBBKZS010000010">
    <property type="protein sequence ID" value="MEJ8857405.1"/>
    <property type="molecule type" value="Genomic_DNA"/>
</dbReference>
<keyword evidence="3" id="KW-1003">Cell membrane</keyword>
<dbReference type="RefSeq" id="WP_340337471.1">
    <property type="nucleotide sequence ID" value="NZ_JBBKZS010000010.1"/>
</dbReference>
<dbReference type="InterPro" id="IPR005829">
    <property type="entry name" value="Sugar_transporter_CS"/>
</dbReference>
<name>A0ABU8XEB4_9BURK</name>
<evidence type="ECO:0000256" key="3">
    <source>
        <dbReference type="ARBA" id="ARBA00022475"/>
    </source>
</evidence>
<protein>
    <submittedName>
        <fullName evidence="9">MFS transporter</fullName>
    </submittedName>
</protein>
<keyword evidence="2" id="KW-0813">Transport</keyword>
<evidence type="ECO:0000313" key="10">
    <source>
        <dbReference type="Proteomes" id="UP001367030"/>
    </source>
</evidence>
<evidence type="ECO:0000256" key="6">
    <source>
        <dbReference type="ARBA" id="ARBA00023136"/>
    </source>
</evidence>
<comment type="subcellular location">
    <subcellularLocation>
        <location evidence="1">Cell membrane</location>
        <topology evidence="1">Multi-pass membrane protein</topology>
    </subcellularLocation>
</comment>
<feature type="transmembrane region" description="Helical" evidence="7">
    <location>
        <begin position="31"/>
        <end position="49"/>
    </location>
</feature>
<feature type="transmembrane region" description="Helical" evidence="7">
    <location>
        <begin position="122"/>
        <end position="145"/>
    </location>
</feature>
<dbReference type="InterPro" id="IPR036259">
    <property type="entry name" value="MFS_trans_sf"/>
</dbReference>
<evidence type="ECO:0000256" key="2">
    <source>
        <dbReference type="ARBA" id="ARBA00022448"/>
    </source>
</evidence>
<dbReference type="PROSITE" id="PS50850">
    <property type="entry name" value="MFS"/>
    <property type="match status" value="1"/>
</dbReference>
<feature type="domain" description="Major facilitator superfamily (MFS) profile" evidence="8">
    <location>
        <begin position="31"/>
        <end position="410"/>
    </location>
</feature>
<feature type="transmembrane region" description="Helical" evidence="7">
    <location>
        <begin position="184"/>
        <end position="209"/>
    </location>
</feature>
<keyword evidence="6 7" id="KW-0472">Membrane</keyword>
<dbReference type="InterPro" id="IPR020846">
    <property type="entry name" value="MFS_dom"/>
</dbReference>
<comment type="caution">
    <text evidence="9">The sequence shown here is derived from an EMBL/GenBank/DDBJ whole genome shotgun (WGS) entry which is preliminary data.</text>
</comment>
<evidence type="ECO:0000256" key="7">
    <source>
        <dbReference type="SAM" id="Phobius"/>
    </source>
</evidence>
<feature type="transmembrane region" description="Helical" evidence="7">
    <location>
        <begin position="353"/>
        <end position="377"/>
    </location>
</feature>
<dbReference type="InterPro" id="IPR011701">
    <property type="entry name" value="MFS"/>
</dbReference>
<feature type="transmembrane region" description="Helical" evidence="7">
    <location>
        <begin position="157"/>
        <end position="178"/>
    </location>
</feature>
<keyword evidence="10" id="KW-1185">Reference proteome</keyword>
<keyword evidence="5 7" id="KW-1133">Transmembrane helix</keyword>
<feature type="transmembrane region" description="Helical" evidence="7">
    <location>
        <begin position="389"/>
        <end position="408"/>
    </location>
</feature>
<feature type="transmembrane region" description="Helical" evidence="7">
    <location>
        <begin position="230"/>
        <end position="251"/>
    </location>
</feature>